<dbReference type="OrthoDB" id="192611at2759"/>
<dbReference type="InterPro" id="IPR048501">
    <property type="entry name" value="Legum_prodom"/>
</dbReference>
<name>A0A7R9QDZ3_9ACAR</name>
<evidence type="ECO:0008006" key="5">
    <source>
        <dbReference type="Google" id="ProtNLM"/>
    </source>
</evidence>
<sequence>MKLALIFSLMILDANAMPNGQAPEGQTWVVLCSVGKGWDDYSFSASVYHTYQTIKKQGVLDKNIIVMHYDDLADDWHNRTPGVIVNEVNGTDIYKGVPKDYVGADVTPQNFLEVISGDSALEAKGKRVVKSGPKDNIFVYFAGDGQPGVLSFPNDYLYADDLNNMLNKMNQETKFAKLVFYLEASFSGSMFETHLPTDINVYAVTSSNNDEFSNTCNVDIYRGVYLGWLVHQEQEPRLFDMEHNDPQVEILDKQYNYIAEHNNLTIETVTVFQHAQHYGDLKIAQQHISDFLGAKKVPPTDANSMAVPTNAEFVNFRDIPIKLVEKNIQSTNDIYEKKIYVDELSRLLKGRQYVDQHLRAFVDSVHHMTRLDTNALLNSKLELSEDMTCYKKFVDTFHDKCFNMNKNTYAFSKIHN</sequence>
<dbReference type="GO" id="GO:0004197">
    <property type="term" value="F:cysteine-type endopeptidase activity"/>
    <property type="evidence" value="ECO:0007669"/>
    <property type="project" value="TreeGrafter"/>
</dbReference>
<dbReference type="Gene3D" id="3.40.50.1460">
    <property type="match status" value="1"/>
</dbReference>
<dbReference type="PRINTS" id="PR00776">
    <property type="entry name" value="HEMOGLOBNASE"/>
</dbReference>
<dbReference type="AlphaFoldDB" id="A0A7R9QDZ3"/>
<dbReference type="PIRSF" id="PIRSF019663">
    <property type="entry name" value="Legumain"/>
    <property type="match status" value="1"/>
</dbReference>
<keyword evidence="2" id="KW-0732">Signal</keyword>
<evidence type="ECO:0000256" key="1">
    <source>
        <dbReference type="ARBA" id="ARBA00009941"/>
    </source>
</evidence>
<dbReference type="EMBL" id="CAJPVJ010001057">
    <property type="protein sequence ID" value="CAG2163982.1"/>
    <property type="molecule type" value="Genomic_DNA"/>
</dbReference>
<dbReference type="Proteomes" id="UP000728032">
    <property type="component" value="Unassembled WGS sequence"/>
</dbReference>
<gene>
    <name evidence="3" type="ORF">ONB1V03_LOCUS3542</name>
</gene>
<dbReference type="PANTHER" id="PTHR12000">
    <property type="entry name" value="HEMOGLOBINASE FAMILY MEMBER"/>
    <property type="match status" value="1"/>
</dbReference>
<feature type="signal peptide" evidence="2">
    <location>
        <begin position="1"/>
        <end position="16"/>
    </location>
</feature>
<comment type="similarity">
    <text evidence="1">Belongs to the peptidase C13 family.</text>
</comment>
<evidence type="ECO:0000313" key="4">
    <source>
        <dbReference type="Proteomes" id="UP000728032"/>
    </source>
</evidence>
<dbReference type="Gene3D" id="1.10.132.130">
    <property type="match status" value="1"/>
</dbReference>
<feature type="chain" id="PRO_5036403790" description="Legumain" evidence="2">
    <location>
        <begin position="17"/>
        <end position="416"/>
    </location>
</feature>
<dbReference type="EMBL" id="OC915882">
    <property type="protein sequence ID" value="CAD7642328.1"/>
    <property type="molecule type" value="Genomic_DNA"/>
</dbReference>
<evidence type="ECO:0000256" key="2">
    <source>
        <dbReference type="SAM" id="SignalP"/>
    </source>
</evidence>
<organism evidence="3">
    <name type="scientific">Oppiella nova</name>
    <dbReference type="NCBI Taxonomy" id="334625"/>
    <lineage>
        <taxon>Eukaryota</taxon>
        <taxon>Metazoa</taxon>
        <taxon>Ecdysozoa</taxon>
        <taxon>Arthropoda</taxon>
        <taxon>Chelicerata</taxon>
        <taxon>Arachnida</taxon>
        <taxon>Acari</taxon>
        <taxon>Acariformes</taxon>
        <taxon>Sarcoptiformes</taxon>
        <taxon>Oribatida</taxon>
        <taxon>Brachypylina</taxon>
        <taxon>Oppioidea</taxon>
        <taxon>Oppiidae</taxon>
        <taxon>Oppiella</taxon>
    </lineage>
</organism>
<dbReference type="GO" id="GO:0006624">
    <property type="term" value="P:vacuolar protein processing"/>
    <property type="evidence" value="ECO:0007669"/>
    <property type="project" value="TreeGrafter"/>
</dbReference>
<protein>
    <recommendedName>
        <fullName evidence="5">Legumain</fullName>
    </recommendedName>
</protein>
<proteinExistence type="inferred from homology"/>
<dbReference type="PANTHER" id="PTHR12000:SF21">
    <property type="entry name" value="LEGUMAIN-RELATED"/>
    <property type="match status" value="1"/>
</dbReference>
<dbReference type="CDD" id="cd21115">
    <property type="entry name" value="legumain_C"/>
    <property type="match status" value="1"/>
</dbReference>
<dbReference type="InterPro" id="IPR046427">
    <property type="entry name" value="Legumain_prodom_sf"/>
</dbReference>
<evidence type="ECO:0000313" key="3">
    <source>
        <dbReference type="EMBL" id="CAD7642328.1"/>
    </source>
</evidence>
<dbReference type="GO" id="GO:0051603">
    <property type="term" value="P:proteolysis involved in protein catabolic process"/>
    <property type="evidence" value="ECO:0007669"/>
    <property type="project" value="TreeGrafter"/>
</dbReference>
<reference evidence="3" key="1">
    <citation type="submission" date="2020-11" db="EMBL/GenBank/DDBJ databases">
        <authorList>
            <person name="Tran Van P."/>
        </authorList>
    </citation>
    <scope>NUCLEOTIDE SEQUENCE</scope>
</reference>
<dbReference type="Pfam" id="PF01650">
    <property type="entry name" value="Peptidase_C13"/>
    <property type="match status" value="1"/>
</dbReference>
<dbReference type="GO" id="GO:0005773">
    <property type="term" value="C:vacuole"/>
    <property type="evidence" value="ECO:0007669"/>
    <property type="project" value="GOC"/>
</dbReference>
<accession>A0A7R9QDZ3</accession>
<dbReference type="InterPro" id="IPR001096">
    <property type="entry name" value="Peptidase_C13"/>
</dbReference>
<keyword evidence="4" id="KW-1185">Reference proteome</keyword>